<dbReference type="EMBL" id="BPQF01000031">
    <property type="protein sequence ID" value="GJD41933.1"/>
    <property type="molecule type" value="Genomic_DNA"/>
</dbReference>
<comment type="caution">
    <text evidence="1">The sequence shown here is derived from an EMBL/GenBank/DDBJ whole genome shotgun (WGS) entry which is preliminary data.</text>
</comment>
<protein>
    <submittedName>
        <fullName evidence="1">Uncharacterized protein</fullName>
    </submittedName>
</protein>
<proteinExistence type="predicted"/>
<evidence type="ECO:0000313" key="2">
    <source>
        <dbReference type="Proteomes" id="UP001055307"/>
    </source>
</evidence>
<dbReference type="RefSeq" id="WP_210322684.1">
    <property type="nucleotide sequence ID" value="NZ_BPQF01000031.1"/>
</dbReference>
<sequence>MSAELLSEIEAINGDVVAGKGSGPGATNLWRAGLHHRARHSSPTPALRQLVSHQTLLARYLSDELPGALAQRGGRRLAGCSGEAACTSAACPVCRAFGDAWLARTCGQLLQAKPHGWVAFGGIILDEDPIEALEGYTPRRLSDEFNRSLQQLGLDHLAWHGRFAVSVQSSLATREDSITITVAAVTTTGPYHDLSGRFDERPLGTLMAFRAAAAVEAGAEGIDDACRLAHHQWNVPTATQQGCTRLSQFAAPPAHDLPGDLRAIELELAVASHVATWGYRDLLLPASAARFDNLIGSDWVPG</sequence>
<keyword evidence="2" id="KW-1185">Reference proteome</keyword>
<dbReference type="Proteomes" id="UP001055307">
    <property type="component" value="Unassembled WGS sequence"/>
</dbReference>
<dbReference type="AlphaFoldDB" id="A0AAV4ZDQ6"/>
<name>A0AAV4ZDQ6_9HYPH</name>
<accession>A0AAV4ZDQ6</accession>
<reference evidence="1" key="1">
    <citation type="journal article" date="2016" name="Front. Microbiol.">
        <title>Genome Sequence of the Piezophilic, Mesophilic Sulfate-Reducing Bacterium Desulfovibrio indicus J2T.</title>
        <authorList>
            <person name="Cao J."/>
            <person name="Maignien L."/>
            <person name="Shao Z."/>
            <person name="Alain K."/>
            <person name="Jebbar M."/>
        </authorList>
    </citation>
    <scope>NUCLEOTIDE SEQUENCE</scope>
    <source>
        <strain evidence="1">DSM 21893</strain>
    </source>
</reference>
<gene>
    <name evidence="1" type="ORF">OICFNHDK_4417</name>
</gene>
<organism evidence="1 2">
    <name type="scientific">Methylobacterium bullatum</name>
    <dbReference type="NCBI Taxonomy" id="570505"/>
    <lineage>
        <taxon>Bacteria</taxon>
        <taxon>Pseudomonadati</taxon>
        <taxon>Pseudomonadota</taxon>
        <taxon>Alphaproteobacteria</taxon>
        <taxon>Hyphomicrobiales</taxon>
        <taxon>Methylobacteriaceae</taxon>
        <taxon>Methylobacterium</taxon>
    </lineage>
</organism>
<reference evidence="1" key="2">
    <citation type="submission" date="2021-08" db="EMBL/GenBank/DDBJ databases">
        <authorList>
            <person name="Tani A."/>
            <person name="Ola A."/>
            <person name="Ogura Y."/>
            <person name="Katsura K."/>
            <person name="Hayashi T."/>
        </authorList>
    </citation>
    <scope>NUCLEOTIDE SEQUENCE</scope>
    <source>
        <strain evidence="1">DSM 21893</strain>
    </source>
</reference>
<evidence type="ECO:0000313" key="1">
    <source>
        <dbReference type="EMBL" id="GJD41933.1"/>
    </source>
</evidence>